<protein>
    <recommendedName>
        <fullName evidence="3">GNAT family N-acetyltransferase</fullName>
    </recommendedName>
</protein>
<evidence type="ECO:0008006" key="3">
    <source>
        <dbReference type="Google" id="ProtNLM"/>
    </source>
</evidence>
<evidence type="ECO:0000313" key="2">
    <source>
        <dbReference type="Proteomes" id="UP001501391"/>
    </source>
</evidence>
<sequence>MTHFVECLTDPSLAGELWSDDRTVAVFTARPQGAVQGSLALLDLGAPDAALRYVAVPDRSAEECLVPLLRAAADAARTAGGTALRWTVEETGPGKAALELGARESAEVYRWWRRDLPAGVPGGDGAERQLPDGGGPAAFRVATEEAWYDVELAGDRALLVHDREVDSTADKLTALTAAALHILDTDHPGLTAAEVNAAPEDAELRTALERLRFTPTPSRAVEYTLPLV</sequence>
<dbReference type="RefSeq" id="WP_086698521.1">
    <property type="nucleotide sequence ID" value="NZ_BAAAOQ010000004.1"/>
</dbReference>
<accession>A0ABN3BDZ1</accession>
<comment type="caution">
    <text evidence="1">The sequence shown here is derived from an EMBL/GenBank/DDBJ whole genome shotgun (WGS) entry which is preliminary data.</text>
</comment>
<dbReference type="EMBL" id="BAAAOQ010000004">
    <property type="protein sequence ID" value="GAA2193458.1"/>
    <property type="molecule type" value="Genomic_DNA"/>
</dbReference>
<name>A0ABN3BDZ1_9ACTN</name>
<proteinExistence type="predicted"/>
<organism evidence="1 2">
    <name type="scientific">Streptomyces bangladeshensis</name>
    <dbReference type="NCBI Taxonomy" id="295352"/>
    <lineage>
        <taxon>Bacteria</taxon>
        <taxon>Bacillati</taxon>
        <taxon>Actinomycetota</taxon>
        <taxon>Actinomycetes</taxon>
        <taxon>Kitasatosporales</taxon>
        <taxon>Streptomycetaceae</taxon>
        <taxon>Streptomyces</taxon>
    </lineage>
</organism>
<keyword evidence="2" id="KW-1185">Reference proteome</keyword>
<dbReference type="Proteomes" id="UP001501391">
    <property type="component" value="Unassembled WGS sequence"/>
</dbReference>
<evidence type="ECO:0000313" key="1">
    <source>
        <dbReference type="EMBL" id="GAA2193458.1"/>
    </source>
</evidence>
<gene>
    <name evidence="1" type="ORF">GCM10009787_15380</name>
</gene>
<reference evidence="1 2" key="1">
    <citation type="journal article" date="2019" name="Int. J. Syst. Evol. Microbiol.">
        <title>The Global Catalogue of Microorganisms (GCM) 10K type strain sequencing project: providing services to taxonomists for standard genome sequencing and annotation.</title>
        <authorList>
            <consortium name="The Broad Institute Genomics Platform"/>
            <consortium name="The Broad Institute Genome Sequencing Center for Infectious Disease"/>
            <person name="Wu L."/>
            <person name="Ma J."/>
        </authorList>
    </citation>
    <scope>NUCLEOTIDE SEQUENCE [LARGE SCALE GENOMIC DNA]</scope>
    <source>
        <strain evidence="1 2">JCM 14924</strain>
    </source>
</reference>